<dbReference type="InterPro" id="IPR013520">
    <property type="entry name" value="Ribonucl_H"/>
</dbReference>
<name>A0A839U1P6_9HYPH</name>
<proteinExistence type="predicted"/>
<gene>
    <name evidence="2" type="ORF">FHS21_001287</name>
</gene>
<reference evidence="2 3" key="1">
    <citation type="submission" date="2020-08" db="EMBL/GenBank/DDBJ databases">
        <title>Genomic Encyclopedia of Type Strains, Phase III (KMG-III): the genomes of soil and plant-associated and newly described type strains.</title>
        <authorList>
            <person name="Whitman W."/>
        </authorList>
    </citation>
    <scope>NUCLEOTIDE SEQUENCE [LARGE SCALE GENOMIC DNA]</scope>
    <source>
        <strain evidence="2 3">CECT 7015</strain>
    </source>
</reference>
<evidence type="ECO:0000313" key="3">
    <source>
        <dbReference type="Proteomes" id="UP000554520"/>
    </source>
</evidence>
<dbReference type="InterPro" id="IPR036397">
    <property type="entry name" value="RNaseH_sf"/>
</dbReference>
<sequence>MQKIRVVDFETTGLPDDQIKAICEVGWTDLTADWKVSETRSLLVNPGHPIPPQTRAVHHISDADVVGAIDPGTACMMLMDGMEKDDIFAAHNAKFEQAFFGGGGRRWICTMQCAKHILPDAPGFSNQTLRYWMDIDKGFDDPSAAMPPHRAGPDTYVTAHILHRLVLARNPDELVRLSTAPVLLTKVTFGKHRGLLWKDVPWDYLNFVANKSDLGADEKHTARHYLGAR</sequence>
<dbReference type="GO" id="GO:0004527">
    <property type="term" value="F:exonuclease activity"/>
    <property type="evidence" value="ECO:0007669"/>
    <property type="project" value="UniProtKB-ARBA"/>
</dbReference>
<dbReference type="Pfam" id="PF00929">
    <property type="entry name" value="RNase_T"/>
    <property type="match status" value="1"/>
</dbReference>
<feature type="domain" description="Exonuclease" evidence="1">
    <location>
        <begin position="3"/>
        <end position="171"/>
    </location>
</feature>
<dbReference type="GO" id="GO:0006259">
    <property type="term" value="P:DNA metabolic process"/>
    <property type="evidence" value="ECO:0007669"/>
    <property type="project" value="UniProtKB-ARBA"/>
</dbReference>
<accession>A0A839U1P6</accession>
<keyword evidence="3" id="KW-1185">Reference proteome</keyword>
<dbReference type="SMART" id="SM00479">
    <property type="entry name" value="EXOIII"/>
    <property type="match status" value="1"/>
</dbReference>
<comment type="caution">
    <text evidence="2">The sequence shown here is derived from an EMBL/GenBank/DDBJ whole genome shotgun (WGS) entry which is preliminary data.</text>
</comment>
<dbReference type="Gene3D" id="3.30.420.10">
    <property type="entry name" value="Ribonuclease H-like superfamily/Ribonuclease H"/>
    <property type="match status" value="1"/>
</dbReference>
<keyword evidence="2" id="KW-0378">Hydrolase</keyword>
<organism evidence="2 3">
    <name type="scientific">Phyllobacterium trifolii</name>
    <dbReference type="NCBI Taxonomy" id="300193"/>
    <lineage>
        <taxon>Bacteria</taxon>
        <taxon>Pseudomonadati</taxon>
        <taxon>Pseudomonadota</taxon>
        <taxon>Alphaproteobacteria</taxon>
        <taxon>Hyphomicrobiales</taxon>
        <taxon>Phyllobacteriaceae</taxon>
        <taxon>Phyllobacterium</taxon>
    </lineage>
</organism>
<dbReference type="EMBL" id="JACHXN010000003">
    <property type="protein sequence ID" value="MBB3144886.1"/>
    <property type="molecule type" value="Genomic_DNA"/>
</dbReference>
<protein>
    <submittedName>
        <fullName evidence="2">Exodeoxyribonuclease X</fullName>
        <ecNumber evidence="2">3.1.11.-</ecNumber>
    </submittedName>
</protein>
<dbReference type="CDD" id="cd06127">
    <property type="entry name" value="DEDDh"/>
    <property type="match status" value="1"/>
</dbReference>
<dbReference type="GO" id="GO:0003676">
    <property type="term" value="F:nucleic acid binding"/>
    <property type="evidence" value="ECO:0007669"/>
    <property type="project" value="InterPro"/>
</dbReference>
<evidence type="ECO:0000259" key="1">
    <source>
        <dbReference type="SMART" id="SM00479"/>
    </source>
</evidence>
<dbReference type="Proteomes" id="UP000554520">
    <property type="component" value="Unassembled WGS sequence"/>
</dbReference>
<evidence type="ECO:0000313" key="2">
    <source>
        <dbReference type="EMBL" id="MBB3144886.1"/>
    </source>
</evidence>
<dbReference type="InterPro" id="IPR012337">
    <property type="entry name" value="RNaseH-like_sf"/>
</dbReference>
<dbReference type="EC" id="3.1.11.-" evidence="2"/>
<dbReference type="RefSeq" id="WP_183661254.1">
    <property type="nucleotide sequence ID" value="NZ_JACHXN010000003.1"/>
</dbReference>
<dbReference type="AlphaFoldDB" id="A0A839U1P6"/>
<dbReference type="SUPFAM" id="SSF53098">
    <property type="entry name" value="Ribonuclease H-like"/>
    <property type="match status" value="1"/>
</dbReference>